<evidence type="ECO:0000256" key="1">
    <source>
        <dbReference type="SAM" id="SignalP"/>
    </source>
</evidence>
<sequence length="128" mass="14047">MAHNKIYFVVLTTALLAVHMILAEDGEDTEERRFRWPSSISIGIQRAQDILHHEERLERSLPSLPFLPNLGSCNYNSEPGLSCADCSNARLCLPNNVSITTNCGVLLPNCNGGLCSSTPNRNCSENST</sequence>
<comment type="caution">
    <text evidence="2">The sequence shown here is derived from an EMBL/GenBank/DDBJ whole genome shotgun (WGS) entry which is preliminary data.</text>
</comment>
<organism evidence="2 3">
    <name type="scientific">Pieris macdunnoughi</name>
    <dbReference type="NCBI Taxonomy" id="345717"/>
    <lineage>
        <taxon>Eukaryota</taxon>
        <taxon>Metazoa</taxon>
        <taxon>Ecdysozoa</taxon>
        <taxon>Arthropoda</taxon>
        <taxon>Hexapoda</taxon>
        <taxon>Insecta</taxon>
        <taxon>Pterygota</taxon>
        <taxon>Neoptera</taxon>
        <taxon>Endopterygota</taxon>
        <taxon>Lepidoptera</taxon>
        <taxon>Glossata</taxon>
        <taxon>Ditrysia</taxon>
        <taxon>Papilionoidea</taxon>
        <taxon>Pieridae</taxon>
        <taxon>Pierinae</taxon>
        <taxon>Pieris</taxon>
    </lineage>
</organism>
<feature type="chain" id="PRO_5032603189" evidence="1">
    <location>
        <begin position="24"/>
        <end position="128"/>
    </location>
</feature>
<reference evidence="2" key="1">
    <citation type="submission" date="2021-02" db="EMBL/GenBank/DDBJ databases">
        <authorList>
            <person name="Steward A R."/>
        </authorList>
    </citation>
    <scope>NUCLEOTIDE SEQUENCE</scope>
</reference>
<accession>A0A821WTG1</accession>
<proteinExistence type="predicted"/>
<dbReference type="AlphaFoldDB" id="A0A821WTG1"/>
<keyword evidence="3" id="KW-1185">Reference proteome</keyword>
<dbReference type="EMBL" id="CAJOBZ010000062">
    <property type="protein sequence ID" value="CAF4930626.1"/>
    <property type="molecule type" value="Genomic_DNA"/>
</dbReference>
<protein>
    <submittedName>
        <fullName evidence="2">Uncharacterized protein</fullName>
    </submittedName>
</protein>
<dbReference type="OrthoDB" id="7492195at2759"/>
<evidence type="ECO:0000313" key="2">
    <source>
        <dbReference type="EMBL" id="CAF4930626.1"/>
    </source>
</evidence>
<keyword evidence="1" id="KW-0732">Signal</keyword>
<gene>
    <name evidence="2" type="ORF">PMACD_LOCUS13828</name>
</gene>
<name>A0A821WTG1_9NEOP</name>
<evidence type="ECO:0000313" key="3">
    <source>
        <dbReference type="Proteomes" id="UP000663880"/>
    </source>
</evidence>
<feature type="signal peptide" evidence="1">
    <location>
        <begin position="1"/>
        <end position="23"/>
    </location>
</feature>
<dbReference type="Proteomes" id="UP000663880">
    <property type="component" value="Unassembled WGS sequence"/>
</dbReference>